<reference evidence="2 3" key="1">
    <citation type="submission" date="2024-08" db="EMBL/GenBank/DDBJ databases">
        <title>Clostridium lapicellarii sp. nov., and Clostridium renhuaiense sp. nov., two species isolated from the mud in a fermentation cellar used for producing sauce-flavour Chinese liquors.</title>
        <authorList>
            <person name="Yang F."/>
            <person name="Wang H."/>
            <person name="Chen L.Q."/>
            <person name="Zhou N."/>
            <person name="Lu J.J."/>
            <person name="Pu X.X."/>
            <person name="Wan B."/>
            <person name="Wang L."/>
            <person name="Liu S.J."/>
        </authorList>
    </citation>
    <scope>NUCLEOTIDE SEQUENCE [LARGE SCALE GENOMIC DNA]</scope>
    <source>
        <strain evidence="2 3">MT-5</strain>
    </source>
</reference>
<dbReference type="Gene3D" id="1.10.260.40">
    <property type="entry name" value="lambda repressor-like DNA-binding domains"/>
    <property type="match status" value="1"/>
</dbReference>
<protein>
    <submittedName>
        <fullName evidence="2">Helix-turn-helix domain-containing protein</fullName>
    </submittedName>
</protein>
<dbReference type="PROSITE" id="PS50943">
    <property type="entry name" value="HTH_CROC1"/>
    <property type="match status" value="1"/>
</dbReference>
<feature type="domain" description="HTH cro/C1-type" evidence="1">
    <location>
        <begin position="2"/>
        <end position="52"/>
    </location>
</feature>
<dbReference type="InterPro" id="IPR001387">
    <property type="entry name" value="Cro/C1-type_HTH"/>
</dbReference>
<dbReference type="Pfam" id="PF13443">
    <property type="entry name" value="HTH_26"/>
    <property type="match status" value="1"/>
</dbReference>
<evidence type="ECO:0000259" key="1">
    <source>
        <dbReference type="PROSITE" id="PS50943"/>
    </source>
</evidence>
<keyword evidence="3" id="KW-1185">Reference proteome</keyword>
<comment type="caution">
    <text evidence="2">The sequence shown here is derived from an EMBL/GenBank/DDBJ whole genome shotgun (WGS) entry which is preliminary data.</text>
</comment>
<accession>A0ABV4BW69</accession>
<dbReference type="CDD" id="cd00093">
    <property type="entry name" value="HTH_XRE"/>
    <property type="match status" value="1"/>
</dbReference>
<proteinExistence type="predicted"/>
<sequence>MKDNGLTIYRLSKLSKVGYATLYDIIFQRTNNPRINTVSKIATALNEPIERLVKKEDKHEKNHLENQKI</sequence>
<organism evidence="2 3">
    <name type="scientific">Clostridium moutaii</name>
    <dbReference type="NCBI Taxonomy" id="3240932"/>
    <lineage>
        <taxon>Bacteria</taxon>
        <taxon>Bacillati</taxon>
        <taxon>Bacillota</taxon>
        <taxon>Clostridia</taxon>
        <taxon>Eubacteriales</taxon>
        <taxon>Clostridiaceae</taxon>
        <taxon>Clostridium</taxon>
    </lineage>
</organism>
<name>A0ABV4BW69_9CLOT</name>
<evidence type="ECO:0000313" key="2">
    <source>
        <dbReference type="EMBL" id="MEY8002011.1"/>
    </source>
</evidence>
<dbReference type="InterPro" id="IPR010982">
    <property type="entry name" value="Lambda_DNA-bd_dom_sf"/>
</dbReference>
<dbReference type="SUPFAM" id="SSF47413">
    <property type="entry name" value="lambda repressor-like DNA-binding domains"/>
    <property type="match status" value="1"/>
</dbReference>
<dbReference type="Proteomes" id="UP001564657">
    <property type="component" value="Unassembled WGS sequence"/>
</dbReference>
<dbReference type="RefSeq" id="WP_369705915.1">
    <property type="nucleotide sequence ID" value="NZ_JBGEWD010000039.1"/>
</dbReference>
<evidence type="ECO:0000313" key="3">
    <source>
        <dbReference type="Proteomes" id="UP001564657"/>
    </source>
</evidence>
<gene>
    <name evidence="2" type="ORF">AB8U03_17845</name>
</gene>
<dbReference type="EMBL" id="JBGEWD010000039">
    <property type="protein sequence ID" value="MEY8002011.1"/>
    <property type="molecule type" value="Genomic_DNA"/>
</dbReference>